<dbReference type="KEGG" id="lto:RGQ30_21330"/>
<dbReference type="RefSeq" id="WP_130555910.1">
    <property type="nucleotide sequence ID" value="NZ_AP028947.1"/>
</dbReference>
<dbReference type="Proteomes" id="UP001329151">
    <property type="component" value="Chromosome"/>
</dbReference>
<gene>
    <name evidence="2" type="ORF">RGQ30_21330</name>
</gene>
<evidence type="ECO:0000256" key="1">
    <source>
        <dbReference type="SAM" id="MobiDB-lite"/>
    </source>
</evidence>
<evidence type="ECO:0000313" key="3">
    <source>
        <dbReference type="Proteomes" id="UP001329151"/>
    </source>
</evidence>
<accession>A0AA86JL82</accession>
<protein>
    <submittedName>
        <fullName evidence="2">Peptidase</fullName>
    </submittedName>
</protein>
<feature type="region of interest" description="Disordered" evidence="1">
    <location>
        <begin position="270"/>
        <end position="304"/>
    </location>
</feature>
<sequence length="304" mass="34386">MQLRSIDLFKAVLPGVLPFFFLEAFAAPPTCIKLPVEPTLEYRTEGFLLQYDLTGANALDNQSDANNNQIPDLVEDVAIQLTTARALFTSFQFVDPLKQPRYKGQNAELVQVRFLKMEGNGLAFDEVRRNRHGECALLINLSNKLGARNLSPAHEWFHLVQYGYTPFKRAWFLEGMARWSESGLRKDTSKTSFGSPVQDSALFSQSYEAQAYWANFAAADKKDTKQKFPASVTRARYVNGDAVLQDNVFVGPSRIRAALEALGRLGEQESTRRKLDPYAWPETTQRLTEHDEPMKQAVENISKK</sequence>
<evidence type="ECO:0000313" key="2">
    <source>
        <dbReference type="EMBL" id="BET26632.1"/>
    </source>
</evidence>
<name>A0AA86JL82_9BURK</name>
<organism evidence="2 3">
    <name type="scientific">Limnobacter thiooxidans</name>
    <dbReference type="NCBI Taxonomy" id="131080"/>
    <lineage>
        <taxon>Bacteria</taxon>
        <taxon>Pseudomonadati</taxon>
        <taxon>Pseudomonadota</taxon>
        <taxon>Betaproteobacteria</taxon>
        <taxon>Burkholderiales</taxon>
        <taxon>Burkholderiaceae</taxon>
        <taxon>Limnobacter</taxon>
    </lineage>
</organism>
<dbReference type="AlphaFoldDB" id="A0AA86JL82"/>
<proteinExistence type="predicted"/>
<dbReference type="EMBL" id="AP028947">
    <property type="protein sequence ID" value="BET26632.1"/>
    <property type="molecule type" value="Genomic_DNA"/>
</dbReference>
<keyword evidence="3" id="KW-1185">Reference proteome</keyword>
<reference evidence="2 3" key="1">
    <citation type="submission" date="2023-10" db="EMBL/GenBank/DDBJ databases">
        <title>Complete Genome Sequence of Limnobacter thiooxidans CS-K2T, Isolated from freshwater lake sediments in Bavaria, Germany.</title>
        <authorList>
            <person name="Naruki M."/>
            <person name="Watanabe A."/>
            <person name="Warashina T."/>
            <person name="Morita T."/>
            <person name="Arakawa K."/>
        </authorList>
    </citation>
    <scope>NUCLEOTIDE SEQUENCE [LARGE SCALE GENOMIC DNA]</scope>
    <source>
        <strain evidence="2 3">CS-K2</strain>
    </source>
</reference>